<dbReference type="Proteomes" id="UP000215214">
    <property type="component" value="Chromosome TJEJU"/>
</dbReference>
<name>A0A238UDE4_9FLAO</name>
<dbReference type="KEGG" id="tje:TJEJU_3396"/>
<proteinExistence type="predicted"/>
<keyword evidence="3" id="KW-1185">Reference proteome</keyword>
<dbReference type="PANTHER" id="PTHR40257">
    <property type="match status" value="1"/>
</dbReference>
<sequence>MKRYIDVTQESGREFYLKYQGKGKIVMLNLLKFKEVADYTNLETIKPKQEISGKEAYELYMIHTLPCIEKYGSRVLFKGSSKNFVIGPVDETWDYVLLVEHESVESFMSFAQDKTYLATAGHRKAALLDSRLLPVLE</sequence>
<dbReference type="OrthoDB" id="8909581at2"/>
<dbReference type="InterPro" id="IPR010753">
    <property type="entry name" value="DUF1330"/>
</dbReference>
<accession>A0A238UDE4</accession>
<evidence type="ECO:0000259" key="1">
    <source>
        <dbReference type="Pfam" id="PF07045"/>
    </source>
</evidence>
<dbReference type="Gene3D" id="3.30.70.100">
    <property type="match status" value="1"/>
</dbReference>
<dbReference type="InterPro" id="IPR011008">
    <property type="entry name" value="Dimeric_a/b-barrel"/>
</dbReference>
<evidence type="ECO:0000313" key="3">
    <source>
        <dbReference type="Proteomes" id="UP000215214"/>
    </source>
</evidence>
<protein>
    <recommendedName>
        <fullName evidence="1">DUF1330 domain-containing protein</fullName>
    </recommendedName>
</protein>
<feature type="domain" description="DUF1330" evidence="1">
    <location>
        <begin position="50"/>
        <end position="126"/>
    </location>
</feature>
<gene>
    <name evidence="2" type="ORF">TJEJU_3396</name>
</gene>
<dbReference type="Pfam" id="PF07045">
    <property type="entry name" value="DUF1330"/>
    <property type="match status" value="1"/>
</dbReference>
<organism evidence="2 3">
    <name type="scientific">Tenacibaculum jejuense</name>
    <dbReference type="NCBI Taxonomy" id="584609"/>
    <lineage>
        <taxon>Bacteria</taxon>
        <taxon>Pseudomonadati</taxon>
        <taxon>Bacteroidota</taxon>
        <taxon>Flavobacteriia</taxon>
        <taxon>Flavobacteriales</taxon>
        <taxon>Flavobacteriaceae</taxon>
        <taxon>Tenacibaculum</taxon>
    </lineage>
</organism>
<evidence type="ECO:0000313" key="2">
    <source>
        <dbReference type="EMBL" id="SNR17046.1"/>
    </source>
</evidence>
<dbReference type="RefSeq" id="WP_095073998.1">
    <property type="nucleotide sequence ID" value="NZ_LT899436.1"/>
</dbReference>
<dbReference type="PANTHER" id="PTHR40257:SF1">
    <property type="entry name" value="DUF1330 DOMAIN-CONTAINING PROTEIN"/>
    <property type="match status" value="1"/>
</dbReference>
<reference evidence="2 3" key="1">
    <citation type="submission" date="2017-07" db="EMBL/GenBank/DDBJ databases">
        <authorList>
            <person name="Sun Z.S."/>
            <person name="Albrecht U."/>
            <person name="Echele G."/>
            <person name="Lee C.C."/>
        </authorList>
    </citation>
    <scope>NUCLEOTIDE SEQUENCE [LARGE SCALE GENOMIC DNA]</scope>
    <source>
        <strain evidence="3">type strain: KCTC 22618</strain>
    </source>
</reference>
<dbReference type="EMBL" id="LT899436">
    <property type="protein sequence ID" value="SNR17046.1"/>
    <property type="molecule type" value="Genomic_DNA"/>
</dbReference>
<dbReference type="AlphaFoldDB" id="A0A238UDE4"/>
<dbReference type="SUPFAM" id="SSF54909">
    <property type="entry name" value="Dimeric alpha+beta barrel"/>
    <property type="match status" value="1"/>
</dbReference>